<dbReference type="CDD" id="cd00995">
    <property type="entry name" value="PBP2_NikA_DppA_OppA_like"/>
    <property type="match status" value="1"/>
</dbReference>
<feature type="chain" id="PRO_5047251427" evidence="5">
    <location>
        <begin position="23"/>
        <end position="564"/>
    </location>
</feature>
<evidence type="ECO:0000256" key="5">
    <source>
        <dbReference type="SAM" id="SignalP"/>
    </source>
</evidence>
<comment type="caution">
    <text evidence="7">The sequence shown here is derived from an EMBL/GenBank/DDBJ whole genome shotgun (WGS) entry which is preliminary data.</text>
</comment>
<dbReference type="PIRSF" id="PIRSF002741">
    <property type="entry name" value="MppA"/>
    <property type="match status" value="1"/>
</dbReference>
<organism evidence="7 8">
    <name type="scientific">Symbiobacterium terraclitae</name>
    <dbReference type="NCBI Taxonomy" id="557451"/>
    <lineage>
        <taxon>Bacteria</taxon>
        <taxon>Bacillati</taxon>
        <taxon>Bacillota</taxon>
        <taxon>Clostridia</taxon>
        <taxon>Eubacteriales</taxon>
        <taxon>Symbiobacteriaceae</taxon>
        <taxon>Symbiobacterium</taxon>
    </lineage>
</organism>
<dbReference type="InterPro" id="IPR030678">
    <property type="entry name" value="Peptide/Ni-bd"/>
</dbReference>
<proteinExistence type="inferred from homology"/>
<dbReference type="InterPro" id="IPR000914">
    <property type="entry name" value="SBP_5_dom"/>
</dbReference>
<dbReference type="Gene3D" id="3.90.76.10">
    <property type="entry name" value="Dipeptide-binding Protein, Domain 1"/>
    <property type="match status" value="1"/>
</dbReference>
<protein>
    <submittedName>
        <fullName evidence="7">Peptide/nickel transport system substrate-binding protein</fullName>
    </submittedName>
</protein>
<reference evidence="7 8" key="1">
    <citation type="submission" date="2021-03" db="EMBL/GenBank/DDBJ databases">
        <title>Genomic Encyclopedia of Type Strains, Phase IV (KMG-IV): sequencing the most valuable type-strain genomes for metagenomic binning, comparative biology and taxonomic classification.</title>
        <authorList>
            <person name="Goeker M."/>
        </authorList>
    </citation>
    <scope>NUCLEOTIDE SEQUENCE [LARGE SCALE GENOMIC DNA]</scope>
    <source>
        <strain evidence="7 8">DSM 27138</strain>
    </source>
</reference>
<dbReference type="PROSITE" id="PS01040">
    <property type="entry name" value="SBP_BACTERIAL_5"/>
    <property type="match status" value="1"/>
</dbReference>
<dbReference type="InterPro" id="IPR039424">
    <property type="entry name" value="SBP_5"/>
</dbReference>
<feature type="signal peptide" evidence="5">
    <location>
        <begin position="1"/>
        <end position="22"/>
    </location>
</feature>
<evidence type="ECO:0000313" key="7">
    <source>
        <dbReference type="EMBL" id="MBP2017976.1"/>
    </source>
</evidence>
<dbReference type="PROSITE" id="PS51257">
    <property type="entry name" value="PROKAR_LIPOPROTEIN"/>
    <property type="match status" value="1"/>
</dbReference>
<comment type="similarity">
    <text evidence="2">Belongs to the bacterial solute-binding protein 5 family.</text>
</comment>
<feature type="region of interest" description="Disordered" evidence="4">
    <location>
        <begin position="25"/>
        <end position="71"/>
    </location>
</feature>
<dbReference type="Gene3D" id="3.10.105.10">
    <property type="entry name" value="Dipeptide-binding Protein, Domain 3"/>
    <property type="match status" value="1"/>
</dbReference>
<gene>
    <name evidence="7" type="ORF">J2Z79_001375</name>
</gene>
<accession>A0ABS4JSI3</accession>
<name>A0ABS4JSI3_9FIRM</name>
<dbReference type="InterPro" id="IPR023765">
    <property type="entry name" value="SBP_5_CS"/>
</dbReference>
<feature type="compositionally biased region" description="Low complexity" evidence="4">
    <location>
        <begin position="25"/>
        <end position="46"/>
    </location>
</feature>
<dbReference type="SUPFAM" id="SSF53850">
    <property type="entry name" value="Periplasmic binding protein-like II"/>
    <property type="match status" value="1"/>
</dbReference>
<dbReference type="Proteomes" id="UP001519289">
    <property type="component" value="Unassembled WGS sequence"/>
</dbReference>
<keyword evidence="8" id="KW-1185">Reference proteome</keyword>
<dbReference type="Gene3D" id="3.40.190.10">
    <property type="entry name" value="Periplasmic binding protein-like II"/>
    <property type="match status" value="1"/>
</dbReference>
<dbReference type="PANTHER" id="PTHR30290">
    <property type="entry name" value="PERIPLASMIC BINDING COMPONENT OF ABC TRANSPORTER"/>
    <property type="match status" value="1"/>
</dbReference>
<comment type="subcellular location">
    <subcellularLocation>
        <location evidence="1">Cell membrane</location>
        <topology evidence="1">Lipid-anchor</topology>
    </subcellularLocation>
</comment>
<evidence type="ECO:0000313" key="8">
    <source>
        <dbReference type="Proteomes" id="UP001519289"/>
    </source>
</evidence>
<sequence length="564" mass="62597">MKPTFMRLTGALLAAAMLLLSACSKPSGTDGGPSTSSGTGQTDTGQSGSGQGGSDTSQGAQPRRGPNGEVYGGVYRMAVGAEPAGIDPHIDTTLFTYRLSRNIFSTLVRYKGETLELEPELLAEMPAISPDGRTYSFRLKEGVKFHNGAALTAHDVKYTFERLLTPATKAANTWVLQDVVGADEMLNGTATELAGLKVTGDYTFEITLKQPFGPFLYYLATAPASIYPAEYARQKGDAFAREPVGTGPFRLKEWRENELLVLERNPDFFEEGYPFLDAIEYRVVADESTRWLEFEAGNLDSNEIPTVEWENATQSGRWKVWETTTLNTYYLSLQLEMVPDPRVREAISLAIDRQKIIDTIHNGTGTPAIGFTSPGIVGALTGAPGFPYDPDRARQLIKEAGAEGMTIVSWQRGGDKVTDSNLAIQQMLAEVGLNYVVEIYDSATFREARANGEIMANQGNWYADYPDPDNYLWTYFHSSSSRGMSVAMNDPEVDRILEEARISTDQAARVKAYQDLERKLLYEQYAIIPLWHLKSYFVSQPNVYGFKLNPVFVYDYKTVWKDVQ</sequence>
<dbReference type="EMBL" id="JAGGLG010000009">
    <property type="protein sequence ID" value="MBP2017976.1"/>
    <property type="molecule type" value="Genomic_DNA"/>
</dbReference>
<dbReference type="RefSeq" id="WP_209466118.1">
    <property type="nucleotide sequence ID" value="NZ_JAGGLG010000009.1"/>
</dbReference>
<dbReference type="Pfam" id="PF00496">
    <property type="entry name" value="SBP_bac_5"/>
    <property type="match status" value="1"/>
</dbReference>
<evidence type="ECO:0000259" key="6">
    <source>
        <dbReference type="Pfam" id="PF00496"/>
    </source>
</evidence>
<feature type="domain" description="Solute-binding protein family 5" evidence="6">
    <location>
        <begin position="117"/>
        <end position="480"/>
    </location>
</feature>
<keyword evidence="3 5" id="KW-0732">Signal</keyword>
<evidence type="ECO:0000256" key="3">
    <source>
        <dbReference type="ARBA" id="ARBA00022729"/>
    </source>
</evidence>
<evidence type="ECO:0000256" key="2">
    <source>
        <dbReference type="ARBA" id="ARBA00005695"/>
    </source>
</evidence>
<evidence type="ECO:0000256" key="4">
    <source>
        <dbReference type="SAM" id="MobiDB-lite"/>
    </source>
</evidence>
<evidence type="ECO:0000256" key="1">
    <source>
        <dbReference type="ARBA" id="ARBA00004193"/>
    </source>
</evidence>